<dbReference type="PRINTS" id="PR00320">
    <property type="entry name" value="GPROTEINBRPT"/>
</dbReference>
<evidence type="ECO:0000313" key="13">
    <source>
        <dbReference type="Proteomes" id="UP000245802"/>
    </source>
</evidence>
<dbReference type="EMBL" id="CP025958">
    <property type="protein sequence ID" value="AWM36946.1"/>
    <property type="molecule type" value="Genomic_DNA"/>
</dbReference>
<name>A0A2Z3H032_9BACT</name>
<reference evidence="12 13" key="1">
    <citation type="submission" date="2018-01" db="EMBL/GenBank/DDBJ databases">
        <title>G. obscuriglobus.</title>
        <authorList>
            <person name="Franke J."/>
            <person name="Blomberg W."/>
            <person name="Selmecki A."/>
        </authorList>
    </citation>
    <scope>NUCLEOTIDE SEQUENCE [LARGE SCALE GENOMIC DNA]</scope>
    <source>
        <strain evidence="12 13">DSM 5831</strain>
    </source>
</reference>
<dbReference type="Pfam" id="PF00400">
    <property type="entry name" value="WD40"/>
    <property type="match status" value="5"/>
</dbReference>
<evidence type="ECO:0000259" key="11">
    <source>
        <dbReference type="PROSITE" id="PS50011"/>
    </source>
</evidence>
<protein>
    <recommendedName>
        <fullName evidence="1">non-specific serine/threonine protein kinase</fullName>
        <ecNumber evidence="1">2.7.11.1</ecNumber>
    </recommendedName>
</protein>
<dbReference type="Gene3D" id="3.30.200.20">
    <property type="entry name" value="Phosphorylase Kinase, domain 1"/>
    <property type="match status" value="1"/>
</dbReference>
<evidence type="ECO:0000256" key="6">
    <source>
        <dbReference type="ARBA" id="ARBA00022741"/>
    </source>
</evidence>
<dbReference type="PANTHER" id="PTHR19848">
    <property type="entry name" value="WD40 REPEAT PROTEIN"/>
    <property type="match status" value="1"/>
</dbReference>
<dbReference type="PROSITE" id="PS00108">
    <property type="entry name" value="PROTEIN_KINASE_ST"/>
    <property type="match status" value="1"/>
</dbReference>
<evidence type="ECO:0000256" key="2">
    <source>
        <dbReference type="ARBA" id="ARBA00022527"/>
    </source>
</evidence>
<dbReference type="SUPFAM" id="SSF56112">
    <property type="entry name" value="Protein kinase-like (PK-like)"/>
    <property type="match status" value="1"/>
</dbReference>
<evidence type="ECO:0000256" key="7">
    <source>
        <dbReference type="ARBA" id="ARBA00022777"/>
    </source>
</evidence>
<sequence>MRERDIFLEALNRPAPADRGAYLDAACGGDQALRGRIDALLRASTSDTFLNVPVAEQLAGDLMTPQGSTDEHTLSVLGPPARADALGRLGHYEVLEVVGRGGAGVVFRAFDEKLQRVVAIKVLSPALAGSGSARQRFVREAQIAAAVVHENVIDIHAVEPAGPVPYLVMSFVDGPTLQAKVVRDGPLPVRDVLRIGLQIASGLAAAHEQGLIHRDVKPANILLERAPDRVKITDFGLARAADDASLTQSGLIAGTPAFMSPEQADGSPLDHRTDLFSLGSVLYTLCAGRPPFHAASAMAVLRRVCEAHPTPLPEVNPGVPRWLAAVVAKLHAKAPADRYQSAAEVAAVLARHLDRLQKGEGEPARAPRARRPWFRSSVVLGLVACATATLLAFAPGRDRGAVPEGISIAEPPAPPGPAQAAPTLHPPGPARPHPLEALAAAGSGTGLPPWVVIALSNPLPFRVPETPEAASWPVRSADGERLAVLCGERVLILDARSGVTVQTLTGNVREPGPREPVHRGTRAAFSPDGKWFVSGGGDSAVRLWNVATGKLERMLEEHKGRVFAAAFSPDGKWLATAGDAPLTAGEPSPAVIVWTVDDRSPQPPEVKLHRVLSRLPQRLTHLAFRPDGKRLAVTSFFDGCDVYVPDAGGRVATLRGLKRYEAVAWSADGSRLAVADDEGTLVHEAAPGTEDSFKVLHALPAPGKGLLAFAPDGHGLLTAGGFYFNNSGQRFTRWNLATGKPVATHPVRVTGSNLFFEVSADGRTVFVVAAHPRWDRVRVFDAPSGTEVYPPGDDDTAVAAVALSPDARAVATAGADGTLRVWDFERLAAGGSAGPRFLGKRALPARALAFSPDGKLLATFGPRDGTVALWDAATGRHLRELPGNSGDGAGLAFDPSGAVLAVGGSEAGAVNLYDPRTGARAGELRFGLGRIQELAFSGAGRALAARDGQVVQVIDPKTGAAGGAISTSWQRCLAVSPGGNQVAVANVATNFDVVRRWDAATGDSREALRGHKGSILALAFHTLGDRLVTASADGTVRTWDADAAGRCRNTTELHALGAPTCAAVAGHSRYAAVGLRDGRVAIIRLPE</sequence>
<evidence type="ECO:0000313" key="12">
    <source>
        <dbReference type="EMBL" id="AWM36946.1"/>
    </source>
</evidence>
<dbReference type="SMART" id="SM00220">
    <property type="entry name" value="S_TKc"/>
    <property type="match status" value="1"/>
</dbReference>
<feature type="domain" description="Protein kinase" evidence="11">
    <location>
        <begin position="92"/>
        <end position="374"/>
    </location>
</feature>
<dbReference type="InterPro" id="IPR008271">
    <property type="entry name" value="Ser/Thr_kinase_AS"/>
</dbReference>
<dbReference type="InterPro" id="IPR000719">
    <property type="entry name" value="Prot_kinase_dom"/>
</dbReference>
<proteinExistence type="predicted"/>
<evidence type="ECO:0000256" key="5">
    <source>
        <dbReference type="ARBA" id="ARBA00022737"/>
    </source>
</evidence>
<dbReference type="PROSITE" id="PS50294">
    <property type="entry name" value="WD_REPEATS_REGION"/>
    <property type="match status" value="2"/>
</dbReference>
<evidence type="ECO:0000256" key="10">
    <source>
        <dbReference type="SAM" id="MobiDB-lite"/>
    </source>
</evidence>
<dbReference type="Gene3D" id="2.130.10.10">
    <property type="entry name" value="YVTN repeat-like/Quinoprotein amine dehydrogenase"/>
    <property type="match status" value="5"/>
</dbReference>
<dbReference type="InterPro" id="IPR015943">
    <property type="entry name" value="WD40/YVTN_repeat-like_dom_sf"/>
</dbReference>
<evidence type="ECO:0000256" key="3">
    <source>
        <dbReference type="ARBA" id="ARBA00022574"/>
    </source>
</evidence>
<dbReference type="AlphaFoldDB" id="A0A2Z3H032"/>
<dbReference type="Pfam" id="PF00069">
    <property type="entry name" value="Pkinase"/>
    <property type="match status" value="1"/>
</dbReference>
<keyword evidence="8" id="KW-0067">ATP-binding</keyword>
<evidence type="ECO:0000256" key="8">
    <source>
        <dbReference type="ARBA" id="ARBA00022840"/>
    </source>
</evidence>
<keyword evidence="4" id="KW-0808">Transferase</keyword>
<dbReference type="GO" id="GO:0005524">
    <property type="term" value="F:ATP binding"/>
    <property type="evidence" value="ECO:0007669"/>
    <property type="project" value="UniProtKB-KW"/>
</dbReference>
<keyword evidence="5" id="KW-0677">Repeat</keyword>
<evidence type="ECO:0000256" key="4">
    <source>
        <dbReference type="ARBA" id="ARBA00022679"/>
    </source>
</evidence>
<dbReference type="InterPro" id="IPR019775">
    <property type="entry name" value="WD40_repeat_CS"/>
</dbReference>
<keyword evidence="7" id="KW-0418">Kinase</keyword>
<dbReference type="SUPFAM" id="SSF50998">
    <property type="entry name" value="Quinoprotein alcohol dehydrogenase-like"/>
    <property type="match status" value="2"/>
</dbReference>
<dbReference type="InterPro" id="IPR011047">
    <property type="entry name" value="Quinoprotein_ADH-like_sf"/>
</dbReference>
<dbReference type="InterPro" id="IPR020472">
    <property type="entry name" value="WD40_PAC1"/>
</dbReference>
<dbReference type="SMART" id="SM00320">
    <property type="entry name" value="WD40"/>
    <property type="match status" value="10"/>
</dbReference>
<dbReference type="KEGG" id="gog:C1280_07885"/>
<dbReference type="PROSITE" id="PS50011">
    <property type="entry name" value="PROTEIN_KINASE_DOM"/>
    <property type="match status" value="1"/>
</dbReference>
<accession>A0A2Z3H032</accession>
<dbReference type="CDD" id="cd14014">
    <property type="entry name" value="STKc_PknB_like"/>
    <property type="match status" value="1"/>
</dbReference>
<dbReference type="CDD" id="cd00200">
    <property type="entry name" value="WD40"/>
    <property type="match status" value="1"/>
</dbReference>
<dbReference type="InterPro" id="IPR011009">
    <property type="entry name" value="Kinase-like_dom_sf"/>
</dbReference>
<dbReference type="PROSITE" id="PS00678">
    <property type="entry name" value="WD_REPEATS_1"/>
    <property type="match status" value="1"/>
</dbReference>
<evidence type="ECO:0000256" key="1">
    <source>
        <dbReference type="ARBA" id="ARBA00012513"/>
    </source>
</evidence>
<dbReference type="FunFam" id="1.10.510.10:FF:000021">
    <property type="entry name" value="Serine/threonine protein kinase"/>
    <property type="match status" value="1"/>
</dbReference>
<dbReference type="Gene3D" id="1.10.510.10">
    <property type="entry name" value="Transferase(Phosphotransferase) domain 1"/>
    <property type="match status" value="1"/>
</dbReference>
<feature type="repeat" description="WD" evidence="9">
    <location>
        <begin position="524"/>
        <end position="554"/>
    </location>
</feature>
<feature type="repeat" description="WD" evidence="9">
    <location>
        <begin position="1008"/>
        <end position="1040"/>
    </location>
</feature>
<feature type="repeat" description="WD" evidence="9">
    <location>
        <begin position="791"/>
        <end position="825"/>
    </location>
</feature>
<evidence type="ECO:0000256" key="9">
    <source>
        <dbReference type="PROSITE-ProRule" id="PRU00221"/>
    </source>
</evidence>
<dbReference type="RefSeq" id="WP_010045419.1">
    <property type="nucleotide sequence ID" value="NZ_CP025958.1"/>
</dbReference>
<keyword evidence="13" id="KW-1185">Reference proteome</keyword>
<feature type="region of interest" description="Disordered" evidence="10">
    <location>
        <begin position="403"/>
        <end position="440"/>
    </location>
</feature>
<organism evidence="12 13">
    <name type="scientific">Gemmata obscuriglobus</name>
    <dbReference type="NCBI Taxonomy" id="114"/>
    <lineage>
        <taxon>Bacteria</taxon>
        <taxon>Pseudomonadati</taxon>
        <taxon>Planctomycetota</taxon>
        <taxon>Planctomycetia</taxon>
        <taxon>Gemmatales</taxon>
        <taxon>Gemmataceae</taxon>
        <taxon>Gemmata</taxon>
    </lineage>
</organism>
<dbReference type="Proteomes" id="UP000245802">
    <property type="component" value="Chromosome"/>
</dbReference>
<gene>
    <name evidence="12" type="ORF">C1280_07885</name>
</gene>
<dbReference type="InterPro" id="IPR001680">
    <property type="entry name" value="WD40_rpt"/>
</dbReference>
<keyword evidence="3 9" id="KW-0853">WD repeat</keyword>
<keyword evidence="2" id="KW-0723">Serine/threonine-protein kinase</keyword>
<dbReference type="GO" id="GO:0004674">
    <property type="term" value="F:protein serine/threonine kinase activity"/>
    <property type="evidence" value="ECO:0007669"/>
    <property type="project" value="UniProtKB-KW"/>
</dbReference>
<dbReference type="PANTHER" id="PTHR19848:SF8">
    <property type="entry name" value="F-BOX AND WD REPEAT DOMAIN CONTAINING 7"/>
    <property type="match status" value="1"/>
</dbReference>
<dbReference type="OrthoDB" id="221884at2"/>
<dbReference type="PROSITE" id="PS50082">
    <property type="entry name" value="WD_REPEATS_2"/>
    <property type="match status" value="3"/>
</dbReference>
<dbReference type="EC" id="2.7.11.1" evidence="1"/>
<keyword evidence="6" id="KW-0547">Nucleotide-binding</keyword>